<dbReference type="PROSITE" id="PS50995">
    <property type="entry name" value="HTH_MARR_2"/>
    <property type="match status" value="1"/>
</dbReference>
<dbReference type="GO" id="GO:0003700">
    <property type="term" value="F:DNA-binding transcription factor activity"/>
    <property type="evidence" value="ECO:0007669"/>
    <property type="project" value="InterPro"/>
</dbReference>
<evidence type="ECO:0000256" key="2">
    <source>
        <dbReference type="ARBA" id="ARBA00023125"/>
    </source>
</evidence>
<dbReference type="EMBL" id="LWQS01000066">
    <property type="protein sequence ID" value="OAN44442.1"/>
    <property type="molecule type" value="Genomic_DNA"/>
</dbReference>
<dbReference type="InterPro" id="IPR036390">
    <property type="entry name" value="WH_DNA-bd_sf"/>
</dbReference>
<dbReference type="PANTHER" id="PTHR33164">
    <property type="entry name" value="TRANSCRIPTIONAL REGULATOR, MARR FAMILY"/>
    <property type="match status" value="1"/>
</dbReference>
<dbReference type="InterPro" id="IPR023187">
    <property type="entry name" value="Tscrpt_reg_MarR-type_CS"/>
</dbReference>
<dbReference type="GO" id="GO:0003677">
    <property type="term" value="F:DNA binding"/>
    <property type="evidence" value="ECO:0007669"/>
    <property type="project" value="UniProtKB-KW"/>
</dbReference>
<evidence type="ECO:0000313" key="5">
    <source>
        <dbReference type="EMBL" id="OAN44442.1"/>
    </source>
</evidence>
<keyword evidence="6" id="KW-1185">Reference proteome</keyword>
<dbReference type="STRING" id="1707952.A6A03_16675"/>
<feature type="domain" description="HTH marR-type" evidence="4">
    <location>
        <begin position="19"/>
        <end position="150"/>
    </location>
</feature>
<dbReference type="Proteomes" id="UP000078287">
    <property type="component" value="Unassembled WGS sequence"/>
</dbReference>
<dbReference type="AlphaFoldDB" id="A0A178M6S4"/>
<dbReference type="GO" id="GO:0006950">
    <property type="term" value="P:response to stress"/>
    <property type="evidence" value="ECO:0007669"/>
    <property type="project" value="TreeGrafter"/>
</dbReference>
<keyword evidence="1" id="KW-0805">Transcription regulation</keyword>
<evidence type="ECO:0000313" key="6">
    <source>
        <dbReference type="Proteomes" id="UP000078287"/>
    </source>
</evidence>
<keyword evidence="2" id="KW-0238">DNA-binding</keyword>
<dbReference type="PRINTS" id="PR00598">
    <property type="entry name" value="HTHMARR"/>
</dbReference>
<proteinExistence type="predicted"/>
<gene>
    <name evidence="5" type="ORF">A6A03_16675</name>
</gene>
<keyword evidence="3" id="KW-0804">Transcription</keyword>
<dbReference type="SUPFAM" id="SSF46785">
    <property type="entry name" value="Winged helix' DNA-binding domain"/>
    <property type="match status" value="1"/>
</dbReference>
<dbReference type="Pfam" id="PF01047">
    <property type="entry name" value="MarR"/>
    <property type="match status" value="1"/>
</dbReference>
<reference evidence="5 6" key="1">
    <citation type="submission" date="2016-04" db="EMBL/GenBank/DDBJ databases">
        <title>Chloroflexus islandicus sp. nov., a thermophilic filamentous anoxygenic phototrophic bacterium from geyser Strokkur (Iceland).</title>
        <authorList>
            <person name="Gaisin V.A."/>
            <person name="Kalashnikov A.M."/>
            <person name="Sukhacheva M.V."/>
            <person name="Grouzdev D.S."/>
            <person name="Ivanov T.M."/>
            <person name="Kuznetsov B."/>
            <person name="Gorlenko V.M."/>
        </authorList>
    </citation>
    <scope>NUCLEOTIDE SEQUENCE [LARGE SCALE GENOMIC DNA]</scope>
    <source>
        <strain evidence="6">isl-2</strain>
    </source>
</reference>
<dbReference type="Gene3D" id="1.10.10.10">
    <property type="entry name" value="Winged helix-like DNA-binding domain superfamily/Winged helix DNA-binding domain"/>
    <property type="match status" value="1"/>
</dbReference>
<dbReference type="SMART" id="SM00347">
    <property type="entry name" value="HTH_MARR"/>
    <property type="match status" value="1"/>
</dbReference>
<evidence type="ECO:0000256" key="1">
    <source>
        <dbReference type="ARBA" id="ARBA00023015"/>
    </source>
</evidence>
<dbReference type="InterPro" id="IPR039422">
    <property type="entry name" value="MarR/SlyA-like"/>
</dbReference>
<dbReference type="RefSeq" id="WP_066789202.1">
    <property type="nucleotide sequence ID" value="NZ_LWQS01000066.1"/>
</dbReference>
<dbReference type="PANTHER" id="PTHR33164:SF99">
    <property type="entry name" value="MARR FAMILY REGULATORY PROTEIN"/>
    <property type="match status" value="1"/>
</dbReference>
<protein>
    <submittedName>
        <fullName evidence="5">MarR family transcriptional regulator</fullName>
    </submittedName>
</protein>
<comment type="caution">
    <text evidence="5">The sequence shown here is derived from an EMBL/GenBank/DDBJ whole genome shotgun (WGS) entry which is preliminary data.</text>
</comment>
<dbReference type="PROSITE" id="PS01117">
    <property type="entry name" value="HTH_MARR_1"/>
    <property type="match status" value="1"/>
</dbReference>
<dbReference type="InterPro" id="IPR000835">
    <property type="entry name" value="HTH_MarR-typ"/>
</dbReference>
<dbReference type="InterPro" id="IPR036388">
    <property type="entry name" value="WH-like_DNA-bd_sf"/>
</dbReference>
<accession>A0A178M6S4</accession>
<organism evidence="5 6">
    <name type="scientific">Chloroflexus islandicus</name>
    <dbReference type="NCBI Taxonomy" id="1707952"/>
    <lineage>
        <taxon>Bacteria</taxon>
        <taxon>Bacillati</taxon>
        <taxon>Chloroflexota</taxon>
        <taxon>Chloroflexia</taxon>
        <taxon>Chloroflexales</taxon>
        <taxon>Chloroflexineae</taxon>
        <taxon>Chloroflexaceae</taxon>
        <taxon>Chloroflexus</taxon>
    </lineage>
</organism>
<evidence type="ECO:0000256" key="3">
    <source>
        <dbReference type="ARBA" id="ARBA00023163"/>
    </source>
</evidence>
<name>A0A178M6S4_9CHLR</name>
<evidence type="ECO:0000259" key="4">
    <source>
        <dbReference type="PROSITE" id="PS50995"/>
    </source>
</evidence>
<dbReference type="OrthoDB" id="327696at2"/>
<sequence length="167" mass="19256">MSLSTEPTGRQQSSETTPELEAYTLLRQVHSMLETYNRYDLRGEDLTVPQFMILNYASRNGVPLSEISARMMCDNSNLTGIVDRLIAKGYVERRPDPNDRRVSLICLTEAGAEKLRNLRPRHHERLRKRMRSLSEHEVQQLRELLRSLYSGLLAPVEDDRKGQETDG</sequence>